<protein>
    <submittedName>
        <fullName evidence="15">Site-2 protease family protein</fullName>
    </submittedName>
</protein>
<evidence type="ECO:0000313" key="15">
    <source>
        <dbReference type="EMBL" id="HIR58377.1"/>
    </source>
</evidence>
<keyword evidence="7" id="KW-0479">Metal-binding</keyword>
<keyword evidence="12 13" id="KW-0472">Membrane</keyword>
<evidence type="ECO:0000256" key="12">
    <source>
        <dbReference type="ARBA" id="ARBA00023136"/>
    </source>
</evidence>
<dbReference type="PANTHER" id="PTHR35864:SF1">
    <property type="entry name" value="ZINC METALLOPROTEASE YWHC-RELATED"/>
    <property type="match status" value="1"/>
</dbReference>
<dbReference type="Proteomes" id="UP000886785">
    <property type="component" value="Unassembled WGS sequence"/>
</dbReference>
<reference evidence="15" key="1">
    <citation type="submission" date="2020-10" db="EMBL/GenBank/DDBJ databases">
        <authorList>
            <person name="Gilroy R."/>
        </authorList>
    </citation>
    <scope>NUCLEOTIDE SEQUENCE</scope>
    <source>
        <strain evidence="15">ChiSjej1B19-7085</strain>
    </source>
</reference>
<dbReference type="GO" id="GO:0006508">
    <property type="term" value="P:proteolysis"/>
    <property type="evidence" value="ECO:0007669"/>
    <property type="project" value="UniProtKB-KW"/>
</dbReference>
<keyword evidence="4" id="KW-1003">Cell membrane</keyword>
<evidence type="ECO:0000256" key="3">
    <source>
        <dbReference type="ARBA" id="ARBA00007931"/>
    </source>
</evidence>
<comment type="caution">
    <text evidence="15">The sequence shown here is derived from an EMBL/GenBank/DDBJ whole genome shotgun (WGS) entry which is preliminary data.</text>
</comment>
<keyword evidence="6 13" id="KW-0812">Transmembrane</keyword>
<evidence type="ECO:0000256" key="6">
    <source>
        <dbReference type="ARBA" id="ARBA00022692"/>
    </source>
</evidence>
<dbReference type="Pfam" id="PF02163">
    <property type="entry name" value="Peptidase_M50"/>
    <property type="match status" value="1"/>
</dbReference>
<dbReference type="PANTHER" id="PTHR35864">
    <property type="entry name" value="ZINC METALLOPROTEASE MJ0611-RELATED"/>
    <property type="match status" value="1"/>
</dbReference>
<keyword evidence="9" id="KW-0862">Zinc</keyword>
<evidence type="ECO:0000256" key="9">
    <source>
        <dbReference type="ARBA" id="ARBA00022833"/>
    </source>
</evidence>
<evidence type="ECO:0000256" key="4">
    <source>
        <dbReference type="ARBA" id="ARBA00022475"/>
    </source>
</evidence>
<dbReference type="GO" id="GO:0046872">
    <property type="term" value="F:metal ion binding"/>
    <property type="evidence" value="ECO:0007669"/>
    <property type="project" value="UniProtKB-KW"/>
</dbReference>
<feature type="transmembrane region" description="Helical" evidence="13">
    <location>
        <begin position="184"/>
        <end position="201"/>
    </location>
</feature>
<comment type="subcellular location">
    <subcellularLocation>
        <location evidence="2">Cell membrane</location>
        <topology evidence="2">Multi-pass membrane protein</topology>
    </subcellularLocation>
</comment>
<evidence type="ECO:0000256" key="1">
    <source>
        <dbReference type="ARBA" id="ARBA00001947"/>
    </source>
</evidence>
<dbReference type="InterPro" id="IPR052348">
    <property type="entry name" value="Metallopeptidase_M50B"/>
</dbReference>
<keyword evidence="10 13" id="KW-1133">Transmembrane helix</keyword>
<dbReference type="GO" id="GO:0008237">
    <property type="term" value="F:metallopeptidase activity"/>
    <property type="evidence" value="ECO:0007669"/>
    <property type="project" value="UniProtKB-KW"/>
</dbReference>
<dbReference type="EMBL" id="DVHF01000153">
    <property type="protein sequence ID" value="HIR58377.1"/>
    <property type="molecule type" value="Genomic_DNA"/>
</dbReference>
<dbReference type="InterPro" id="IPR044537">
    <property type="entry name" value="Rip2-like"/>
</dbReference>
<gene>
    <name evidence="15" type="ORF">IAA54_12020</name>
</gene>
<comment type="cofactor">
    <cofactor evidence="1">
        <name>Zn(2+)</name>
        <dbReference type="ChEBI" id="CHEBI:29105"/>
    </cofactor>
</comment>
<sequence length="228" mass="25532">MFMLYQVIQAAASGRAISPYSILMQILAVAFIIFCILPLHEFAHGWMAQRLGDNTAKLQGRLTLNPLASLDPMGALMILLFGFGWAKPVPVDPRYFKNPKKGMALTALAGPVANILAALAGALILNILAFFGVSHVLVLIFFTYYIRINVMLAVFNLLPVPPLDGSRIVAAFLPDRMMWQYYRYQRQIVLVLFLLLFLGVLDRPLAVVDNLVESAVYWVASLPFRFWI</sequence>
<evidence type="ECO:0000256" key="7">
    <source>
        <dbReference type="ARBA" id="ARBA00022723"/>
    </source>
</evidence>
<keyword evidence="8" id="KW-0378">Hydrolase</keyword>
<feature type="transmembrane region" description="Helical" evidence="13">
    <location>
        <begin position="64"/>
        <end position="85"/>
    </location>
</feature>
<dbReference type="CDD" id="cd06158">
    <property type="entry name" value="S2P-M50_like_1"/>
    <property type="match status" value="1"/>
</dbReference>
<evidence type="ECO:0000256" key="10">
    <source>
        <dbReference type="ARBA" id="ARBA00022989"/>
    </source>
</evidence>
<reference evidence="15" key="2">
    <citation type="journal article" date="2021" name="PeerJ">
        <title>Extensive microbial diversity within the chicken gut microbiome revealed by metagenomics and culture.</title>
        <authorList>
            <person name="Gilroy R."/>
            <person name="Ravi A."/>
            <person name="Getino M."/>
            <person name="Pursley I."/>
            <person name="Horton D.L."/>
            <person name="Alikhan N.F."/>
            <person name="Baker D."/>
            <person name="Gharbi K."/>
            <person name="Hall N."/>
            <person name="Watson M."/>
            <person name="Adriaenssens E.M."/>
            <person name="Foster-Nyarko E."/>
            <person name="Jarju S."/>
            <person name="Secka A."/>
            <person name="Antonio M."/>
            <person name="Oren A."/>
            <person name="Chaudhuri R.R."/>
            <person name="La Ragione R."/>
            <person name="Hildebrand F."/>
            <person name="Pallen M.J."/>
        </authorList>
    </citation>
    <scope>NUCLEOTIDE SEQUENCE</scope>
    <source>
        <strain evidence="15">ChiSjej1B19-7085</strain>
    </source>
</reference>
<feature type="transmembrane region" description="Helical" evidence="13">
    <location>
        <begin position="20"/>
        <end position="43"/>
    </location>
</feature>
<evidence type="ECO:0000256" key="8">
    <source>
        <dbReference type="ARBA" id="ARBA00022801"/>
    </source>
</evidence>
<feature type="transmembrane region" description="Helical" evidence="13">
    <location>
        <begin position="105"/>
        <end position="129"/>
    </location>
</feature>
<name>A0A9D1DSU4_9FIRM</name>
<evidence type="ECO:0000256" key="13">
    <source>
        <dbReference type="SAM" id="Phobius"/>
    </source>
</evidence>
<evidence type="ECO:0000256" key="5">
    <source>
        <dbReference type="ARBA" id="ARBA00022670"/>
    </source>
</evidence>
<evidence type="ECO:0000313" key="16">
    <source>
        <dbReference type="Proteomes" id="UP000886785"/>
    </source>
</evidence>
<proteinExistence type="inferred from homology"/>
<keyword evidence="11" id="KW-0482">Metalloprotease</keyword>
<feature type="transmembrane region" description="Helical" evidence="13">
    <location>
        <begin position="136"/>
        <end position="158"/>
    </location>
</feature>
<accession>A0A9D1DSU4</accession>
<dbReference type="GO" id="GO:0005886">
    <property type="term" value="C:plasma membrane"/>
    <property type="evidence" value="ECO:0007669"/>
    <property type="project" value="UniProtKB-SubCell"/>
</dbReference>
<keyword evidence="5 15" id="KW-0645">Protease</keyword>
<organism evidence="15 16">
    <name type="scientific">Candidatus Gallacutalibacter pullicola</name>
    <dbReference type="NCBI Taxonomy" id="2840830"/>
    <lineage>
        <taxon>Bacteria</taxon>
        <taxon>Bacillati</taxon>
        <taxon>Bacillota</taxon>
        <taxon>Clostridia</taxon>
        <taxon>Eubacteriales</taxon>
        <taxon>Candidatus Gallacutalibacter</taxon>
    </lineage>
</organism>
<feature type="domain" description="Peptidase M50" evidence="14">
    <location>
        <begin position="139"/>
        <end position="196"/>
    </location>
</feature>
<evidence type="ECO:0000259" key="14">
    <source>
        <dbReference type="Pfam" id="PF02163"/>
    </source>
</evidence>
<evidence type="ECO:0000256" key="11">
    <source>
        <dbReference type="ARBA" id="ARBA00023049"/>
    </source>
</evidence>
<evidence type="ECO:0000256" key="2">
    <source>
        <dbReference type="ARBA" id="ARBA00004651"/>
    </source>
</evidence>
<comment type="similarity">
    <text evidence="3">Belongs to the peptidase M50B family.</text>
</comment>
<dbReference type="InterPro" id="IPR008915">
    <property type="entry name" value="Peptidase_M50"/>
</dbReference>
<dbReference type="AlphaFoldDB" id="A0A9D1DSU4"/>